<comment type="subcellular location">
    <subcellularLocation>
        <location evidence="1 11">Cell outer membrane</location>
        <topology evidence="1 11">Multi-pass membrane protein</topology>
    </subcellularLocation>
</comment>
<evidence type="ECO:0000256" key="3">
    <source>
        <dbReference type="ARBA" id="ARBA00022452"/>
    </source>
</evidence>
<dbReference type="PANTHER" id="PTHR32552">
    <property type="entry name" value="FERRICHROME IRON RECEPTOR-RELATED"/>
    <property type="match status" value="1"/>
</dbReference>
<keyword evidence="5 11" id="KW-0812">Transmembrane</keyword>
<evidence type="ECO:0000259" key="15">
    <source>
        <dbReference type="Pfam" id="PF07715"/>
    </source>
</evidence>
<evidence type="ECO:0000256" key="11">
    <source>
        <dbReference type="PROSITE-ProRule" id="PRU01360"/>
    </source>
</evidence>
<keyword evidence="3 11" id="KW-1134">Transmembrane beta strand</keyword>
<evidence type="ECO:0000256" key="2">
    <source>
        <dbReference type="ARBA" id="ARBA00022448"/>
    </source>
</evidence>
<feature type="domain" description="TonB-dependent receptor-like beta-barrel" evidence="14">
    <location>
        <begin position="333"/>
        <end position="744"/>
    </location>
</feature>
<keyword evidence="2 11" id="KW-0813">Transport</keyword>
<evidence type="ECO:0000256" key="6">
    <source>
        <dbReference type="ARBA" id="ARBA00023004"/>
    </source>
</evidence>
<gene>
    <name evidence="16" type="ORF">B273_0573</name>
</gene>
<dbReference type="InterPro" id="IPR012910">
    <property type="entry name" value="Plug_dom"/>
</dbReference>
<keyword evidence="8 12" id="KW-0798">TonB box</keyword>
<dbReference type="PATRIC" id="fig|1208365.4.peg.1167"/>
<evidence type="ECO:0000256" key="1">
    <source>
        <dbReference type="ARBA" id="ARBA00004571"/>
    </source>
</evidence>
<dbReference type="GO" id="GO:0006826">
    <property type="term" value="P:iron ion transport"/>
    <property type="evidence" value="ECO:0007669"/>
    <property type="project" value="UniProtKB-KW"/>
</dbReference>
<keyword evidence="4" id="KW-0410">Iron transport</keyword>
<evidence type="ECO:0000313" key="16">
    <source>
        <dbReference type="EMBL" id="EKO36083.1"/>
    </source>
</evidence>
<proteinExistence type="inferred from homology"/>
<accession>K6H0K2</accession>
<feature type="domain" description="TonB-dependent receptor plug" evidence="15">
    <location>
        <begin position="47"/>
        <end position="155"/>
    </location>
</feature>
<evidence type="ECO:0000256" key="12">
    <source>
        <dbReference type="RuleBase" id="RU003357"/>
    </source>
</evidence>
<evidence type="ECO:0000313" key="17">
    <source>
        <dbReference type="Proteomes" id="UP000010310"/>
    </source>
</evidence>
<evidence type="ECO:0000256" key="10">
    <source>
        <dbReference type="ARBA" id="ARBA00023237"/>
    </source>
</evidence>
<dbReference type="InterPro" id="IPR039426">
    <property type="entry name" value="TonB-dep_rcpt-like"/>
</dbReference>
<evidence type="ECO:0000256" key="13">
    <source>
        <dbReference type="SAM" id="SignalP"/>
    </source>
</evidence>
<keyword evidence="13" id="KW-0732">Signal</keyword>
<keyword evidence="7" id="KW-0406">Ion transport</keyword>
<protein>
    <submittedName>
        <fullName evidence="16">TonB-dependent receptor</fullName>
    </submittedName>
</protein>
<name>K6H0K2_9GAMM</name>
<dbReference type="InterPro" id="IPR000531">
    <property type="entry name" value="Beta-barrel_TonB"/>
</dbReference>
<dbReference type="Pfam" id="PF07715">
    <property type="entry name" value="Plug"/>
    <property type="match status" value="1"/>
</dbReference>
<comment type="caution">
    <text evidence="16">The sequence shown here is derived from an EMBL/GenBank/DDBJ whole genome shotgun (WGS) entry which is preliminary data.</text>
</comment>
<dbReference type="STRING" id="1208365.B273_0573"/>
<reference evidence="16 17" key="1">
    <citation type="submission" date="2012-09" db="EMBL/GenBank/DDBJ databases">
        <authorList>
            <person name="Dupont C.L."/>
            <person name="Rusch D.B."/>
            <person name="Lombardo M.-J."/>
            <person name="Novotny M."/>
            <person name="Yee-Greenbaum J."/>
            <person name="Laskin R."/>
        </authorList>
    </citation>
    <scope>NUCLEOTIDE SEQUENCE [LARGE SCALE GENOMIC DNA]</scope>
    <source>
        <strain evidence="16">SAR86E</strain>
    </source>
</reference>
<evidence type="ECO:0000256" key="7">
    <source>
        <dbReference type="ARBA" id="ARBA00023065"/>
    </source>
</evidence>
<dbReference type="PROSITE" id="PS52016">
    <property type="entry name" value="TONB_DEPENDENT_REC_3"/>
    <property type="match status" value="1"/>
</dbReference>
<dbReference type="GO" id="GO:0009279">
    <property type="term" value="C:cell outer membrane"/>
    <property type="evidence" value="ECO:0007669"/>
    <property type="project" value="UniProtKB-SubCell"/>
</dbReference>
<dbReference type="Proteomes" id="UP000010310">
    <property type="component" value="Unassembled WGS sequence"/>
</dbReference>
<dbReference type="EMBL" id="AMWX01000012">
    <property type="protein sequence ID" value="EKO36083.1"/>
    <property type="molecule type" value="Genomic_DNA"/>
</dbReference>
<keyword evidence="9 11" id="KW-0472">Membrane</keyword>
<keyword evidence="6" id="KW-0408">Iron</keyword>
<evidence type="ECO:0000256" key="4">
    <source>
        <dbReference type="ARBA" id="ARBA00022496"/>
    </source>
</evidence>
<dbReference type="PANTHER" id="PTHR32552:SF81">
    <property type="entry name" value="TONB-DEPENDENT OUTER MEMBRANE RECEPTOR"/>
    <property type="match status" value="1"/>
</dbReference>
<keyword evidence="17" id="KW-1185">Reference proteome</keyword>
<dbReference type="InterPro" id="IPR036942">
    <property type="entry name" value="Beta-barrel_TonB_sf"/>
</dbReference>
<dbReference type="AlphaFoldDB" id="K6H0K2"/>
<dbReference type="Pfam" id="PF00593">
    <property type="entry name" value="TonB_dep_Rec_b-barrel"/>
    <property type="match status" value="1"/>
</dbReference>
<dbReference type="Gene3D" id="2.40.170.20">
    <property type="entry name" value="TonB-dependent receptor, beta-barrel domain"/>
    <property type="match status" value="1"/>
</dbReference>
<comment type="similarity">
    <text evidence="11 12">Belongs to the TonB-dependent receptor family.</text>
</comment>
<dbReference type="SUPFAM" id="SSF56935">
    <property type="entry name" value="Porins"/>
    <property type="match status" value="1"/>
</dbReference>
<organism evidence="16 17">
    <name type="scientific">SAR86 cluster bacterium SAR86E</name>
    <dbReference type="NCBI Taxonomy" id="1208365"/>
    <lineage>
        <taxon>Bacteria</taxon>
        <taxon>Pseudomonadati</taxon>
        <taxon>Pseudomonadota</taxon>
        <taxon>Gammaproteobacteria</taxon>
        <taxon>SAR86 cluster</taxon>
    </lineage>
</organism>
<evidence type="ECO:0000256" key="5">
    <source>
        <dbReference type="ARBA" id="ARBA00022692"/>
    </source>
</evidence>
<keyword evidence="16" id="KW-0675">Receptor</keyword>
<evidence type="ECO:0000256" key="9">
    <source>
        <dbReference type="ARBA" id="ARBA00023136"/>
    </source>
</evidence>
<feature type="chain" id="PRO_5003891550" evidence="13">
    <location>
        <begin position="29"/>
        <end position="782"/>
    </location>
</feature>
<feature type="signal peptide" evidence="13">
    <location>
        <begin position="1"/>
        <end position="28"/>
    </location>
</feature>
<keyword evidence="10 11" id="KW-0998">Cell outer membrane</keyword>
<evidence type="ECO:0000259" key="14">
    <source>
        <dbReference type="Pfam" id="PF00593"/>
    </source>
</evidence>
<evidence type="ECO:0000256" key="8">
    <source>
        <dbReference type="ARBA" id="ARBA00023077"/>
    </source>
</evidence>
<sequence length="782" mass="86749">MNFYFLSTFYKKTFLAFCILFFATFVSSQNNVIEEVFVTAEKRSESLQDISQAISALSDQDLKSKNIESFVDLSAIVPGVTVAKNEGYKTVISIRGVGNETNQNAIAAPSVAFHMDGIFIASPFALQTDFIDVDRIEVIRGPQGTLFGQNSTGGAINVISKKPSMDENLSQYDLTLGNYGLSKFRSSNNLVISESVAARISFAKTERDGFSNNIINGQDLDDANNFSLRADLLIDINESSSLRFFGQYFEVDRNGSAMRGIDDTNTNIRNLSQDTFSKHELTSSVLAAIYETDLGFATLKAMASIQEDDILVVRDNDRHNFGDLVLSIPGLGSNSTYQRAEFNPETSLVDTSTFEINLISNEPILNGKLDWTIGAFYMEHEIENSIRGYRDNDLTGQLRYLCGDSFANSGYCYTHDYGIPGRFDVFAADWDFVTDALPTRESYSIYGQGTYSVREDLRLVAGMRYSEDTFKTNVTNFFNTETFSEKGTSDEVTGKITGELDINDSTMTYLTFARGSKPGGTNLTFGFTEIQDADAARPVAPALVFPTYQAETVDSIEFGLKTDLFNGRARTNIAAFSYSYENLQFQATDPDPYRGGVANIPESEMSGLEVEFTGLLTDEWILDMNLSFLNSEVTSDYMVLDNVDAYQYFFGQEDLRYGLRENVKGNELAKSPEFSADISLTYETILASGSLFTGILQYVQRGDFQQRVSNNAIVDAIDSYELLNLTASIDFAGDRWGLDFKILNATDEDGVNSSMTDVFGVAATGLELIPPRQMMVRLSLSY</sequence>